<evidence type="ECO:0000256" key="6">
    <source>
        <dbReference type="ARBA" id="ARBA00039335"/>
    </source>
</evidence>
<dbReference type="FunFam" id="3.30.230.10:FF:000002">
    <property type="entry name" value="30S ribosomal protein S5"/>
    <property type="match status" value="1"/>
</dbReference>
<dbReference type="GO" id="GO:0005763">
    <property type="term" value="C:mitochondrial small ribosomal subunit"/>
    <property type="evidence" value="ECO:0007669"/>
    <property type="project" value="UniProtKB-ARBA"/>
</dbReference>
<comment type="similarity">
    <text evidence="2 9">Belongs to the universal ribosomal protein uS5 family.</text>
</comment>
<dbReference type="InterPro" id="IPR014721">
    <property type="entry name" value="Ribsml_uS5_D2-typ_fold_subgr"/>
</dbReference>
<sequence length="297" mass="33473">MNAVRAFSRVRNFSQLRPLLNADSHVKFLSNYYSKDVLESIKLAESAVEPEHYKDKKLPNVEFAPHYLDDYSSYDPFWDYSTTKQTDFEQAQQPIPRDIPEGYSLPSGSNNNPTQLLAKGLAKLTGLDPEYITRLTVRPLVLKTVTNQTAKGKIRSFYSLVVVGDKNGMVGIGEGKDSAEMSKSIRKAHWNAVKNLTFIPRFEDRTIYNDVEHKYGATLVKLRAAPSGSGLRVNHNIFEICECAGIKDLAGKVYRSRNSMNVAKCAVEALQRQVTLEELAAQRGKKIVDLRKIYYSS</sequence>
<evidence type="ECO:0000256" key="9">
    <source>
        <dbReference type="RuleBase" id="RU003823"/>
    </source>
</evidence>
<dbReference type="EMBL" id="CP014585">
    <property type="protein sequence ID" value="ANZ75235.1"/>
    <property type="molecule type" value="Genomic_DNA"/>
</dbReference>
<evidence type="ECO:0000256" key="4">
    <source>
        <dbReference type="ARBA" id="ARBA00023128"/>
    </source>
</evidence>
<evidence type="ECO:0000256" key="5">
    <source>
        <dbReference type="ARBA" id="ARBA00023274"/>
    </source>
</evidence>
<dbReference type="PROSITE" id="PS50881">
    <property type="entry name" value="S5_DSRBD"/>
    <property type="match status" value="1"/>
</dbReference>
<keyword evidence="3 8" id="KW-0689">Ribosomal protein</keyword>
<feature type="domain" description="S5 DRBM" evidence="10">
    <location>
        <begin position="135"/>
        <end position="199"/>
    </location>
</feature>
<organism evidence="11 12">
    <name type="scientific">Komagataella pastoris</name>
    <name type="common">Yeast</name>
    <name type="synonym">Pichia pastoris</name>
    <dbReference type="NCBI Taxonomy" id="4922"/>
    <lineage>
        <taxon>Eukaryota</taxon>
        <taxon>Fungi</taxon>
        <taxon>Dikarya</taxon>
        <taxon>Ascomycota</taxon>
        <taxon>Saccharomycotina</taxon>
        <taxon>Pichiomycetes</taxon>
        <taxon>Pichiales</taxon>
        <taxon>Pichiaceae</taxon>
        <taxon>Komagataella</taxon>
    </lineage>
</organism>
<evidence type="ECO:0000256" key="2">
    <source>
        <dbReference type="ARBA" id="ARBA00008945"/>
    </source>
</evidence>
<proteinExistence type="inferred from homology"/>
<dbReference type="Proteomes" id="UP000094565">
    <property type="component" value="Chromosome 2"/>
</dbReference>
<dbReference type="AlphaFoldDB" id="A0A1B2JBJ6"/>
<dbReference type="OrthoDB" id="309483at2759"/>
<evidence type="ECO:0000259" key="10">
    <source>
        <dbReference type="PROSITE" id="PS50881"/>
    </source>
</evidence>
<keyword evidence="4" id="KW-0496">Mitochondrion</keyword>
<dbReference type="GO" id="GO:0005743">
    <property type="term" value="C:mitochondrial inner membrane"/>
    <property type="evidence" value="ECO:0007669"/>
    <property type="project" value="UniProtKB-ARBA"/>
</dbReference>
<evidence type="ECO:0000256" key="7">
    <source>
        <dbReference type="ARBA" id="ARBA00041606"/>
    </source>
</evidence>
<evidence type="ECO:0000313" key="12">
    <source>
        <dbReference type="Proteomes" id="UP000094565"/>
    </source>
</evidence>
<dbReference type="Gene3D" id="3.30.160.20">
    <property type="match status" value="1"/>
</dbReference>
<evidence type="ECO:0000256" key="8">
    <source>
        <dbReference type="PROSITE-ProRule" id="PRU00268"/>
    </source>
</evidence>
<reference evidence="11 12" key="1">
    <citation type="submission" date="2016-02" db="EMBL/GenBank/DDBJ databases">
        <title>Comparative genomic and transcriptomic foundation for Pichia pastoris.</title>
        <authorList>
            <person name="Love K.R."/>
            <person name="Shah K.A."/>
            <person name="Whittaker C.A."/>
            <person name="Wu J."/>
            <person name="Bartlett M.C."/>
            <person name="Ma D."/>
            <person name="Leeson R.L."/>
            <person name="Priest M."/>
            <person name="Young S.K."/>
            <person name="Love J.C."/>
        </authorList>
    </citation>
    <scope>NUCLEOTIDE SEQUENCE [LARGE SCALE GENOMIC DNA]</scope>
    <source>
        <strain evidence="11 12">ATCC 28485</strain>
    </source>
</reference>
<dbReference type="PANTHER" id="PTHR48277:SF1">
    <property type="entry name" value="MITOCHONDRIAL RIBOSOMAL PROTEIN S5"/>
    <property type="match status" value="1"/>
</dbReference>
<dbReference type="InterPro" id="IPR020568">
    <property type="entry name" value="Ribosomal_Su5_D2-typ_SF"/>
</dbReference>
<dbReference type="InterPro" id="IPR005324">
    <property type="entry name" value="Ribosomal_uS5_C"/>
</dbReference>
<dbReference type="PANTHER" id="PTHR48277">
    <property type="entry name" value="MITOCHONDRIAL RIBOSOMAL PROTEIN S5"/>
    <property type="match status" value="1"/>
</dbReference>
<name>A0A1B2JBJ6_PICPA</name>
<dbReference type="SUPFAM" id="SSF54768">
    <property type="entry name" value="dsRNA-binding domain-like"/>
    <property type="match status" value="1"/>
</dbReference>
<evidence type="ECO:0000313" key="11">
    <source>
        <dbReference type="EMBL" id="ANZ75235.1"/>
    </source>
</evidence>
<accession>A0A1B2JBJ6</accession>
<dbReference type="GO" id="GO:0006412">
    <property type="term" value="P:translation"/>
    <property type="evidence" value="ECO:0007669"/>
    <property type="project" value="InterPro"/>
</dbReference>
<dbReference type="SUPFAM" id="SSF54211">
    <property type="entry name" value="Ribosomal protein S5 domain 2-like"/>
    <property type="match status" value="1"/>
</dbReference>
<comment type="subcellular location">
    <subcellularLocation>
        <location evidence="1">Mitochondrion</location>
    </subcellularLocation>
</comment>
<protein>
    <recommendedName>
        <fullName evidence="6">Small ribosomal subunit protein uS5m</fullName>
    </recommendedName>
    <alternativeName>
        <fullName evidence="7">28S ribosomal protein S5, mitochondrial</fullName>
    </alternativeName>
</protein>
<keyword evidence="12" id="KW-1185">Reference proteome</keyword>
<evidence type="ECO:0000256" key="3">
    <source>
        <dbReference type="ARBA" id="ARBA00022980"/>
    </source>
</evidence>
<dbReference type="Pfam" id="PF00333">
    <property type="entry name" value="Ribosomal_S5"/>
    <property type="match status" value="1"/>
</dbReference>
<gene>
    <name evidence="11" type="primary">MRPS5</name>
    <name evidence="11" type="ORF">ATY40_BA7501959</name>
</gene>
<dbReference type="InterPro" id="IPR000851">
    <property type="entry name" value="Ribosomal_uS5"/>
</dbReference>
<dbReference type="Pfam" id="PF03719">
    <property type="entry name" value="Ribosomal_S5_C"/>
    <property type="match status" value="1"/>
</dbReference>
<dbReference type="InterPro" id="IPR013810">
    <property type="entry name" value="Ribosomal_uS5_N"/>
</dbReference>
<dbReference type="Gene3D" id="3.30.230.10">
    <property type="match status" value="1"/>
</dbReference>
<evidence type="ECO:0000256" key="1">
    <source>
        <dbReference type="ARBA" id="ARBA00004173"/>
    </source>
</evidence>
<dbReference type="GO" id="GO:0003735">
    <property type="term" value="F:structural constituent of ribosome"/>
    <property type="evidence" value="ECO:0007669"/>
    <property type="project" value="UniProtKB-UniRule"/>
</dbReference>
<keyword evidence="5 8" id="KW-0687">Ribonucleoprotein</keyword>
<dbReference type="GO" id="GO:0003723">
    <property type="term" value="F:RNA binding"/>
    <property type="evidence" value="ECO:0007669"/>
    <property type="project" value="InterPro"/>
</dbReference>
<dbReference type="FunFam" id="3.30.160.20:FF:000022">
    <property type="entry name" value="28S ribosomal protein S5, mitochondrial"/>
    <property type="match status" value="1"/>
</dbReference>